<dbReference type="SUPFAM" id="SSF55486">
    <property type="entry name" value="Metalloproteases ('zincins'), catalytic domain"/>
    <property type="match status" value="1"/>
</dbReference>
<keyword evidence="3 10" id="KW-1133">Transmembrane helix</keyword>
<dbReference type="Pfam" id="PF01421">
    <property type="entry name" value="Reprolysin"/>
    <property type="match status" value="1"/>
</dbReference>
<dbReference type="SUPFAM" id="SSF57552">
    <property type="entry name" value="Blood coagulation inhibitor (disintegrin)"/>
    <property type="match status" value="1"/>
</dbReference>
<keyword evidence="16" id="KW-1185">Reference proteome</keyword>
<reference evidence="15 16" key="1">
    <citation type="submission" date="2023-05" db="EMBL/GenBank/DDBJ databases">
        <title>B98-5 Cell Line De Novo Hybrid Assembly: An Optical Mapping Approach.</title>
        <authorList>
            <person name="Kananen K."/>
            <person name="Auerbach J.A."/>
            <person name="Kautto E."/>
            <person name="Blachly J.S."/>
        </authorList>
    </citation>
    <scope>NUCLEOTIDE SEQUENCE [LARGE SCALE GENOMIC DNA]</scope>
    <source>
        <strain evidence="15">B95-8</strain>
        <tissue evidence="15">Cell line</tissue>
    </source>
</reference>
<evidence type="ECO:0000256" key="9">
    <source>
        <dbReference type="SAM" id="MobiDB-lite"/>
    </source>
</evidence>
<feature type="disulfide bond" evidence="7">
    <location>
        <begin position="652"/>
        <end position="661"/>
    </location>
</feature>
<dbReference type="Gene3D" id="3.40.390.10">
    <property type="entry name" value="Collagenase (Catalytic Domain)"/>
    <property type="match status" value="1"/>
</dbReference>
<keyword evidence="8" id="KW-0862">Zinc</keyword>
<dbReference type="InterPro" id="IPR024079">
    <property type="entry name" value="MetalloPept_cat_dom_sf"/>
</dbReference>
<evidence type="ECO:0000256" key="5">
    <source>
        <dbReference type="ARBA" id="ARBA00023157"/>
    </source>
</evidence>
<feature type="domain" description="EGF-like" evidence="12">
    <location>
        <begin position="629"/>
        <end position="662"/>
    </location>
</feature>
<feature type="signal peptide" evidence="11">
    <location>
        <begin position="1"/>
        <end position="27"/>
    </location>
</feature>
<dbReference type="Proteomes" id="UP001266305">
    <property type="component" value="Unassembled WGS sequence"/>
</dbReference>
<feature type="binding site" evidence="8">
    <location>
        <position position="338"/>
    </location>
    <ligand>
        <name>Zn(2+)</name>
        <dbReference type="ChEBI" id="CHEBI:29105"/>
        <note>catalytic</note>
    </ligand>
</feature>
<evidence type="ECO:0000259" key="13">
    <source>
        <dbReference type="PROSITE" id="PS50214"/>
    </source>
</evidence>
<proteinExistence type="predicted"/>
<evidence type="ECO:0000256" key="6">
    <source>
        <dbReference type="PROSITE-ProRule" id="PRU00068"/>
    </source>
</evidence>
<keyword evidence="15" id="KW-0482">Metalloprotease</keyword>
<dbReference type="InterPro" id="IPR006586">
    <property type="entry name" value="ADAM_Cys-rich"/>
</dbReference>
<keyword evidence="15" id="KW-0378">Hydrolase</keyword>
<dbReference type="PROSITE" id="PS50214">
    <property type="entry name" value="DISINTEGRIN_2"/>
    <property type="match status" value="1"/>
</dbReference>
<keyword evidence="8" id="KW-0479">Metal-binding</keyword>
<dbReference type="PROSITE" id="PS50215">
    <property type="entry name" value="ADAM_MEPRO"/>
    <property type="match status" value="1"/>
</dbReference>
<dbReference type="PRINTS" id="PR00289">
    <property type="entry name" value="DISINTEGRIN"/>
</dbReference>
<sequence>MRSAQILLSQGRLLLVLVLTVLLDCLAEDLIFHPEWEFDSYEITIPEKLNFRGEAQGVVSPVSYLLQLKGKKRVLHLWPKRFLLPRHLRVFSFTERGELLEDRPYIPKDCNYMGSVEESLDSKATISTCMGGLRGIFSIDAEHYQIEPLKTSPSFEHVVYLLKKEQSGSQVCGLSDDELEWQMAPYENQARLRDFPGSYKHPKYLELVLVFDQSRYRFVNNNLSQVIHDAILLTGIMDTYFQDVRMRIHLKALEVWTDFNKIRFGYPELAEVLGRFLTYKKNVLNARLSSDWTHLYTQRKFNDALAWSFGKVCSLDLAGSVSTLLDTNILAPATWSAHELGHAVGMLHDEQYCQCRGRLNCIMGSGRAGFSNCSYIAFFKHVSSGATCLNNIPGLGYVAKRCGNKIVEDSEECDCGSPEECNKDRCCQSNCKLQPGANCSTGLCCHDCRFRPSGYVCRQEENECDLAEYCDGKSSHCPNDVYKQDGTPCKYEGRCFRKGCRSRYMQCQSIFGPDAREAPSQCYDAVNLIGDQFGNCEITGIRHFKKCDSENSICGRLQCINVETIPDLPEHTTIISTHLRAENLMCWGTGYHLSMKPMGIPDVGMINDGTSCGGDRVCFKKNCVNSSVLKFDCLPEKCNTRGVCNNRKNCHCVYGWAPPFCEEVGYGGSVDSGPPGLLRGVIPLSLRIMSIIMFRVILLILSVVFVFFRQEIGNYLKPNKEKMPPSEAKTGQEESQAKTKQGASKAKTRQEESKTKAGQEESKTKAGQEESKTKAGQEGSKTKAGQEESKTKAGQEGSKTKAGQEGSKTKAGQEESKTKAGQEGSKTKVGQEESKTKAGQEESKTKAGQEESEANVENKPPKAKSVKKPKKEPGSPRSFSHTGSLI</sequence>
<protein>
    <submittedName>
        <fullName evidence="15">Disintegrin and metalloproteinase domain-containing protein 30</fullName>
    </submittedName>
</protein>
<keyword evidence="7" id="KW-0245">EGF-like domain</keyword>
<feature type="compositionally biased region" description="Basic and acidic residues" evidence="9">
    <location>
        <begin position="807"/>
        <end position="849"/>
    </location>
</feature>
<dbReference type="Pfam" id="PF01562">
    <property type="entry name" value="Pep_M12B_propep"/>
    <property type="match status" value="1"/>
</dbReference>
<evidence type="ECO:0000256" key="7">
    <source>
        <dbReference type="PROSITE-ProRule" id="PRU00076"/>
    </source>
</evidence>
<evidence type="ECO:0000256" key="2">
    <source>
        <dbReference type="ARBA" id="ARBA00022692"/>
    </source>
</evidence>
<dbReference type="SMART" id="SM00608">
    <property type="entry name" value="ACR"/>
    <property type="match status" value="1"/>
</dbReference>
<keyword evidence="15" id="KW-0645">Protease</keyword>
<feature type="domain" description="Disintegrin" evidence="13">
    <location>
        <begin position="399"/>
        <end position="485"/>
    </location>
</feature>
<feature type="compositionally biased region" description="Polar residues" evidence="9">
    <location>
        <begin position="877"/>
        <end position="886"/>
    </location>
</feature>
<feature type="binding site" evidence="8">
    <location>
        <position position="348"/>
    </location>
    <ligand>
        <name>Zn(2+)</name>
        <dbReference type="ChEBI" id="CHEBI:29105"/>
        <note>catalytic</note>
    </ligand>
</feature>
<evidence type="ECO:0000259" key="14">
    <source>
        <dbReference type="PROSITE" id="PS50215"/>
    </source>
</evidence>
<evidence type="ECO:0000256" key="4">
    <source>
        <dbReference type="ARBA" id="ARBA00023136"/>
    </source>
</evidence>
<dbReference type="InterPro" id="IPR002870">
    <property type="entry name" value="Peptidase_M12B_N"/>
</dbReference>
<evidence type="ECO:0000256" key="8">
    <source>
        <dbReference type="PROSITE-ProRule" id="PRU00276"/>
    </source>
</evidence>
<feature type="domain" description="Peptidase M12B" evidence="14">
    <location>
        <begin position="203"/>
        <end position="393"/>
    </location>
</feature>
<feature type="binding site" evidence="8">
    <location>
        <position position="342"/>
    </location>
    <ligand>
        <name>Zn(2+)</name>
        <dbReference type="ChEBI" id="CHEBI:29105"/>
        <note>catalytic</note>
    </ligand>
</feature>
<evidence type="ECO:0000259" key="12">
    <source>
        <dbReference type="PROSITE" id="PS50026"/>
    </source>
</evidence>
<gene>
    <name evidence="15" type="primary">ADAM30</name>
    <name evidence="15" type="ORF">P7K49_016215</name>
</gene>
<comment type="subcellular location">
    <subcellularLocation>
        <location evidence="1">Membrane</location>
        <topology evidence="1">Single-pass type I membrane protein</topology>
    </subcellularLocation>
</comment>
<dbReference type="PROSITE" id="PS00427">
    <property type="entry name" value="DISINTEGRIN_1"/>
    <property type="match status" value="1"/>
</dbReference>
<comment type="caution">
    <text evidence="7">Lacks conserved residue(s) required for the propagation of feature annotation.</text>
</comment>
<dbReference type="Pfam" id="PF08516">
    <property type="entry name" value="ADAM_CR"/>
    <property type="match status" value="1"/>
</dbReference>
<keyword evidence="11" id="KW-0732">Signal</keyword>
<feature type="transmembrane region" description="Helical" evidence="10">
    <location>
        <begin position="688"/>
        <end position="708"/>
    </location>
</feature>
<dbReference type="InterPro" id="IPR001762">
    <property type="entry name" value="Disintegrin_dom"/>
</dbReference>
<dbReference type="SMART" id="SM00050">
    <property type="entry name" value="DISIN"/>
    <property type="match status" value="1"/>
</dbReference>
<dbReference type="InterPro" id="IPR018358">
    <property type="entry name" value="Disintegrin_CS"/>
</dbReference>
<keyword evidence="5 7" id="KW-1015">Disulfide bond</keyword>
<evidence type="ECO:0000256" key="1">
    <source>
        <dbReference type="ARBA" id="ARBA00004479"/>
    </source>
</evidence>
<dbReference type="Pfam" id="PF00200">
    <property type="entry name" value="Disintegrin"/>
    <property type="match status" value="1"/>
</dbReference>
<dbReference type="PROSITE" id="PS50026">
    <property type="entry name" value="EGF_3"/>
    <property type="match status" value="1"/>
</dbReference>
<name>A0ABQ9VC03_SAGOE</name>
<feature type="region of interest" description="Disordered" evidence="9">
    <location>
        <begin position="717"/>
        <end position="886"/>
    </location>
</feature>
<dbReference type="Gene3D" id="4.10.70.10">
    <property type="entry name" value="Disintegrin domain"/>
    <property type="match status" value="1"/>
</dbReference>
<dbReference type="PANTHER" id="PTHR11905">
    <property type="entry name" value="ADAM A DISINTEGRIN AND METALLOPROTEASE DOMAIN"/>
    <property type="match status" value="1"/>
</dbReference>
<keyword evidence="4 10" id="KW-0472">Membrane</keyword>
<dbReference type="InterPro" id="IPR001590">
    <property type="entry name" value="Peptidase_M12B"/>
</dbReference>
<evidence type="ECO:0000256" key="11">
    <source>
        <dbReference type="SAM" id="SignalP"/>
    </source>
</evidence>
<feature type="compositionally biased region" description="Basic and acidic residues" evidence="9">
    <location>
        <begin position="718"/>
        <end position="737"/>
    </location>
</feature>
<dbReference type="PROSITE" id="PS01186">
    <property type="entry name" value="EGF_2"/>
    <property type="match status" value="1"/>
</dbReference>
<dbReference type="EMBL" id="JASSZA010000007">
    <property type="protein sequence ID" value="KAK2106701.1"/>
    <property type="molecule type" value="Genomic_DNA"/>
</dbReference>
<feature type="compositionally biased region" description="Basic and acidic residues" evidence="9">
    <location>
        <begin position="748"/>
        <end position="793"/>
    </location>
</feature>
<dbReference type="InterPro" id="IPR036436">
    <property type="entry name" value="Disintegrin_dom_sf"/>
</dbReference>
<evidence type="ECO:0000313" key="16">
    <source>
        <dbReference type="Proteomes" id="UP001266305"/>
    </source>
</evidence>
<dbReference type="GO" id="GO:0008237">
    <property type="term" value="F:metallopeptidase activity"/>
    <property type="evidence" value="ECO:0007669"/>
    <property type="project" value="UniProtKB-KW"/>
</dbReference>
<dbReference type="CDD" id="cd04269">
    <property type="entry name" value="ZnMc_adamalysin_II_like"/>
    <property type="match status" value="1"/>
</dbReference>
<evidence type="ECO:0000256" key="3">
    <source>
        <dbReference type="ARBA" id="ARBA00022989"/>
    </source>
</evidence>
<feature type="compositionally biased region" description="Basic residues" evidence="9">
    <location>
        <begin position="861"/>
        <end position="870"/>
    </location>
</feature>
<feature type="active site" evidence="8">
    <location>
        <position position="339"/>
    </location>
</feature>
<feature type="disulfide bond" evidence="6">
    <location>
        <begin position="457"/>
        <end position="477"/>
    </location>
</feature>
<dbReference type="InterPro" id="IPR034027">
    <property type="entry name" value="Reprolysin_adamalysin"/>
</dbReference>
<evidence type="ECO:0000313" key="15">
    <source>
        <dbReference type="EMBL" id="KAK2106701.1"/>
    </source>
</evidence>
<dbReference type="InterPro" id="IPR000742">
    <property type="entry name" value="EGF"/>
</dbReference>
<dbReference type="PANTHER" id="PTHR11905:SF148">
    <property type="entry name" value="DISINTEGRIN AND METALLOPROTEINASE DOMAIN-CONTAINING PROTEIN 30"/>
    <property type="match status" value="1"/>
</dbReference>
<organism evidence="15 16">
    <name type="scientific">Saguinus oedipus</name>
    <name type="common">Cotton-top tamarin</name>
    <name type="synonym">Oedipomidas oedipus</name>
    <dbReference type="NCBI Taxonomy" id="9490"/>
    <lineage>
        <taxon>Eukaryota</taxon>
        <taxon>Metazoa</taxon>
        <taxon>Chordata</taxon>
        <taxon>Craniata</taxon>
        <taxon>Vertebrata</taxon>
        <taxon>Euteleostomi</taxon>
        <taxon>Mammalia</taxon>
        <taxon>Eutheria</taxon>
        <taxon>Euarchontoglires</taxon>
        <taxon>Primates</taxon>
        <taxon>Haplorrhini</taxon>
        <taxon>Platyrrhini</taxon>
        <taxon>Cebidae</taxon>
        <taxon>Callitrichinae</taxon>
        <taxon>Saguinus</taxon>
    </lineage>
</organism>
<accession>A0ABQ9VC03</accession>
<evidence type="ECO:0000256" key="10">
    <source>
        <dbReference type="SAM" id="Phobius"/>
    </source>
</evidence>
<comment type="caution">
    <text evidence="15">The sequence shown here is derived from an EMBL/GenBank/DDBJ whole genome shotgun (WGS) entry which is preliminary data.</text>
</comment>
<feature type="chain" id="PRO_5047404405" evidence="11">
    <location>
        <begin position="28"/>
        <end position="886"/>
    </location>
</feature>
<keyword evidence="2 10" id="KW-0812">Transmembrane</keyword>